<dbReference type="InterPro" id="IPR050950">
    <property type="entry name" value="HTH-type_LysR_regulators"/>
</dbReference>
<evidence type="ECO:0000256" key="1">
    <source>
        <dbReference type="ARBA" id="ARBA00009437"/>
    </source>
</evidence>
<dbReference type="InterPro" id="IPR036390">
    <property type="entry name" value="WH_DNA-bd_sf"/>
</dbReference>
<dbReference type="GO" id="GO:0005829">
    <property type="term" value="C:cytosol"/>
    <property type="evidence" value="ECO:0007669"/>
    <property type="project" value="TreeGrafter"/>
</dbReference>
<dbReference type="PANTHER" id="PTHR30419:SF8">
    <property type="entry name" value="NITROGEN ASSIMILATION TRANSCRIPTIONAL ACTIVATOR-RELATED"/>
    <property type="match status" value="1"/>
</dbReference>
<dbReference type="Proteomes" id="UP000249135">
    <property type="component" value="Unassembled WGS sequence"/>
</dbReference>
<dbReference type="GO" id="GO:0003677">
    <property type="term" value="F:DNA binding"/>
    <property type="evidence" value="ECO:0007669"/>
    <property type="project" value="UniProtKB-KW"/>
</dbReference>
<dbReference type="InterPro" id="IPR036388">
    <property type="entry name" value="WH-like_DNA-bd_sf"/>
</dbReference>
<evidence type="ECO:0000313" key="6">
    <source>
        <dbReference type="EMBL" id="PZQ73873.1"/>
    </source>
</evidence>
<dbReference type="Pfam" id="PF00126">
    <property type="entry name" value="HTH_1"/>
    <property type="match status" value="1"/>
</dbReference>
<dbReference type="SUPFAM" id="SSF53850">
    <property type="entry name" value="Periplasmic binding protein-like II"/>
    <property type="match status" value="1"/>
</dbReference>
<dbReference type="PANTHER" id="PTHR30419">
    <property type="entry name" value="HTH-TYPE TRANSCRIPTIONAL REGULATOR YBHD"/>
    <property type="match status" value="1"/>
</dbReference>
<dbReference type="GO" id="GO:0003700">
    <property type="term" value="F:DNA-binding transcription factor activity"/>
    <property type="evidence" value="ECO:0007669"/>
    <property type="project" value="InterPro"/>
</dbReference>
<feature type="domain" description="HTH lysR-type" evidence="5">
    <location>
        <begin position="12"/>
        <end position="69"/>
    </location>
</feature>
<dbReference type="Pfam" id="PF03466">
    <property type="entry name" value="LysR_substrate"/>
    <property type="match status" value="1"/>
</dbReference>
<evidence type="ECO:0000313" key="7">
    <source>
        <dbReference type="Proteomes" id="UP000249135"/>
    </source>
</evidence>
<proteinExistence type="inferred from homology"/>
<dbReference type="SUPFAM" id="SSF46785">
    <property type="entry name" value="Winged helix' DNA-binding domain"/>
    <property type="match status" value="1"/>
</dbReference>
<comment type="similarity">
    <text evidence="1">Belongs to the LysR transcriptional regulatory family.</text>
</comment>
<comment type="caution">
    <text evidence="6">The sequence shown here is derived from an EMBL/GenBank/DDBJ whole genome shotgun (WGS) entry which is preliminary data.</text>
</comment>
<reference evidence="6 7" key="1">
    <citation type="submission" date="2017-08" db="EMBL/GenBank/DDBJ databases">
        <title>Infants hospitalized years apart are colonized by the same room-sourced microbial strains.</title>
        <authorList>
            <person name="Brooks B."/>
            <person name="Olm M.R."/>
            <person name="Firek B.A."/>
            <person name="Baker R."/>
            <person name="Thomas B.C."/>
            <person name="Morowitz M.J."/>
            <person name="Banfield J.F."/>
        </authorList>
    </citation>
    <scope>NUCLEOTIDE SEQUENCE [LARGE SCALE GENOMIC DNA]</scope>
    <source>
        <strain evidence="6">S2_005_003_R2_41</strain>
    </source>
</reference>
<sequence length="323" mass="34768">MDATTSRLVRQLRLRHLELLAVLAEAATMRSASAQLHLSQPAISKMLGEIEACFGARLFERSHQGIHPNALGAGAVFHARAVLNQLARATEDVGAMQQGAQAVLRVGAPSVTATVPAAIVRLRARMPGAAVQIREGRVQELIQRLLAGELDCVYGAVTPELLTADITPLLEPVAMLQDELCVLASLPPKGAGNARKRLRWRDLGAAPWLLPPKDTLVRQAFMTAFLNDGATPPAPVIEAISSVTIGALMRQDASLLCAVRLEHAMDEIARGGVRRLEVVPKVPLPSFGLFFRRDGMERPAVLLAFAEAVKAAASRLRVPRRRA</sequence>
<dbReference type="InterPro" id="IPR000847">
    <property type="entry name" value="LysR_HTH_N"/>
</dbReference>
<dbReference type="Gene3D" id="1.10.10.10">
    <property type="entry name" value="Winged helix-like DNA-binding domain superfamily/Winged helix DNA-binding domain"/>
    <property type="match status" value="1"/>
</dbReference>
<keyword evidence="2" id="KW-0805">Transcription regulation</keyword>
<dbReference type="PRINTS" id="PR00039">
    <property type="entry name" value="HTHLYSR"/>
</dbReference>
<dbReference type="Gene3D" id="3.40.190.290">
    <property type="match status" value="1"/>
</dbReference>
<name>A0A2W5S2J5_VARPD</name>
<keyword evidence="3" id="KW-0238">DNA-binding</keyword>
<accession>A0A2W5S2J5</accession>
<dbReference type="InterPro" id="IPR005119">
    <property type="entry name" value="LysR_subst-bd"/>
</dbReference>
<evidence type="ECO:0000259" key="5">
    <source>
        <dbReference type="PROSITE" id="PS50931"/>
    </source>
</evidence>
<dbReference type="AlphaFoldDB" id="A0A2W5S2J5"/>
<evidence type="ECO:0000256" key="3">
    <source>
        <dbReference type="ARBA" id="ARBA00023125"/>
    </source>
</evidence>
<evidence type="ECO:0000256" key="4">
    <source>
        <dbReference type="ARBA" id="ARBA00023163"/>
    </source>
</evidence>
<dbReference type="PROSITE" id="PS50931">
    <property type="entry name" value="HTH_LYSR"/>
    <property type="match status" value="1"/>
</dbReference>
<gene>
    <name evidence="6" type="ORF">DI563_13755</name>
</gene>
<keyword evidence="4" id="KW-0804">Transcription</keyword>
<organism evidence="6 7">
    <name type="scientific">Variovorax paradoxus</name>
    <dbReference type="NCBI Taxonomy" id="34073"/>
    <lineage>
        <taxon>Bacteria</taxon>
        <taxon>Pseudomonadati</taxon>
        <taxon>Pseudomonadota</taxon>
        <taxon>Betaproteobacteria</taxon>
        <taxon>Burkholderiales</taxon>
        <taxon>Comamonadaceae</taxon>
        <taxon>Variovorax</taxon>
    </lineage>
</organism>
<dbReference type="EMBL" id="QFPP01000161">
    <property type="protein sequence ID" value="PZQ73873.1"/>
    <property type="molecule type" value="Genomic_DNA"/>
</dbReference>
<evidence type="ECO:0000256" key="2">
    <source>
        <dbReference type="ARBA" id="ARBA00023015"/>
    </source>
</evidence>
<protein>
    <submittedName>
        <fullName evidence="6">LysR family transcriptional regulator</fullName>
    </submittedName>
</protein>